<dbReference type="AlphaFoldDB" id="A0A8K1FGW6"/>
<dbReference type="PANTHER" id="PTHR11200:SF275">
    <property type="entry name" value="LD06095P"/>
    <property type="match status" value="1"/>
</dbReference>
<dbReference type="Proteomes" id="UP000794436">
    <property type="component" value="Unassembled WGS sequence"/>
</dbReference>
<evidence type="ECO:0000313" key="4">
    <source>
        <dbReference type="Proteomes" id="UP000794436"/>
    </source>
</evidence>
<feature type="compositionally biased region" description="Low complexity" evidence="1">
    <location>
        <begin position="370"/>
        <end position="382"/>
    </location>
</feature>
<protein>
    <recommendedName>
        <fullName evidence="2">Inositol polyphosphate-related phosphatase domain-containing protein</fullName>
    </recommendedName>
</protein>
<dbReference type="Pfam" id="PF00612">
    <property type="entry name" value="IQ"/>
    <property type="match status" value="1"/>
</dbReference>
<feature type="region of interest" description="Disordered" evidence="1">
    <location>
        <begin position="778"/>
        <end position="801"/>
    </location>
</feature>
<name>A0A8K1FGW6_PYTOL</name>
<feature type="compositionally biased region" description="Basic and acidic residues" evidence="1">
    <location>
        <begin position="91"/>
        <end position="104"/>
    </location>
</feature>
<feature type="region of interest" description="Disordered" evidence="1">
    <location>
        <begin position="54"/>
        <end position="156"/>
    </location>
</feature>
<feature type="domain" description="Inositol polyphosphate-related phosphatase" evidence="2">
    <location>
        <begin position="614"/>
        <end position="949"/>
    </location>
</feature>
<dbReference type="PANTHER" id="PTHR11200">
    <property type="entry name" value="INOSITOL 5-PHOSPHATASE"/>
    <property type="match status" value="1"/>
</dbReference>
<dbReference type="EMBL" id="SPLM01000112">
    <property type="protein sequence ID" value="TMW58168.1"/>
    <property type="molecule type" value="Genomic_DNA"/>
</dbReference>
<feature type="compositionally biased region" description="Basic residues" evidence="1">
    <location>
        <begin position="55"/>
        <end position="70"/>
    </location>
</feature>
<proteinExistence type="predicted"/>
<keyword evidence="4" id="KW-1185">Reference proteome</keyword>
<dbReference type="SMART" id="SM00128">
    <property type="entry name" value="IPPc"/>
    <property type="match status" value="1"/>
</dbReference>
<organism evidence="3 4">
    <name type="scientific">Pythium oligandrum</name>
    <name type="common">Mycoparasitic fungus</name>
    <dbReference type="NCBI Taxonomy" id="41045"/>
    <lineage>
        <taxon>Eukaryota</taxon>
        <taxon>Sar</taxon>
        <taxon>Stramenopiles</taxon>
        <taxon>Oomycota</taxon>
        <taxon>Peronosporomycetes</taxon>
        <taxon>Pythiales</taxon>
        <taxon>Pythiaceae</taxon>
        <taxon>Pythium</taxon>
    </lineage>
</organism>
<dbReference type="PROSITE" id="PS50096">
    <property type="entry name" value="IQ"/>
    <property type="match status" value="3"/>
</dbReference>
<feature type="compositionally biased region" description="Acidic residues" evidence="1">
    <location>
        <begin position="341"/>
        <end position="353"/>
    </location>
</feature>
<dbReference type="InterPro" id="IPR000048">
    <property type="entry name" value="IQ_motif_EF-hand-BS"/>
</dbReference>
<accession>A0A8K1FGW6</accession>
<reference evidence="3" key="1">
    <citation type="submission" date="2019-03" db="EMBL/GenBank/DDBJ databases">
        <title>Long read genome sequence of the mycoparasitic Pythium oligandrum ATCC 38472 isolated from sugarbeet rhizosphere.</title>
        <authorList>
            <person name="Gaulin E."/>
        </authorList>
    </citation>
    <scope>NUCLEOTIDE SEQUENCE</scope>
    <source>
        <strain evidence="3">ATCC 38472_TT</strain>
    </source>
</reference>
<dbReference type="CDD" id="cd23767">
    <property type="entry name" value="IQCD"/>
    <property type="match status" value="1"/>
</dbReference>
<dbReference type="InterPro" id="IPR036691">
    <property type="entry name" value="Endo/exonu/phosph_ase_sf"/>
</dbReference>
<gene>
    <name evidence="3" type="ORF">Poli38472_011756</name>
</gene>
<dbReference type="GO" id="GO:0004439">
    <property type="term" value="F:phosphatidylinositol-4,5-bisphosphate 5-phosphatase activity"/>
    <property type="evidence" value="ECO:0007669"/>
    <property type="project" value="TreeGrafter"/>
</dbReference>
<dbReference type="InterPro" id="IPR046985">
    <property type="entry name" value="IP5"/>
</dbReference>
<feature type="compositionally biased region" description="Polar residues" evidence="1">
    <location>
        <begin position="434"/>
        <end position="446"/>
    </location>
</feature>
<dbReference type="Gene3D" id="3.60.10.10">
    <property type="entry name" value="Endonuclease/exonuclease/phosphatase"/>
    <property type="match status" value="1"/>
</dbReference>
<feature type="compositionally biased region" description="Low complexity" evidence="1">
    <location>
        <begin position="788"/>
        <end position="800"/>
    </location>
</feature>
<feature type="compositionally biased region" description="Basic residues" evidence="1">
    <location>
        <begin position="386"/>
        <end position="401"/>
    </location>
</feature>
<dbReference type="Pfam" id="PF22669">
    <property type="entry name" value="Exo_endo_phos2"/>
    <property type="match status" value="1"/>
</dbReference>
<evidence type="ECO:0000256" key="1">
    <source>
        <dbReference type="SAM" id="MobiDB-lite"/>
    </source>
</evidence>
<evidence type="ECO:0000259" key="2">
    <source>
        <dbReference type="SMART" id="SM00128"/>
    </source>
</evidence>
<dbReference type="GO" id="GO:0046856">
    <property type="term" value="P:phosphatidylinositol dephosphorylation"/>
    <property type="evidence" value="ECO:0007669"/>
    <property type="project" value="InterPro"/>
</dbReference>
<evidence type="ECO:0000313" key="3">
    <source>
        <dbReference type="EMBL" id="TMW58168.1"/>
    </source>
</evidence>
<dbReference type="InterPro" id="IPR000300">
    <property type="entry name" value="IPPc"/>
</dbReference>
<feature type="region of interest" description="Disordered" evidence="1">
    <location>
        <begin position="326"/>
        <end position="454"/>
    </location>
</feature>
<sequence length="979" mass="109697">MAHEPFVVEGMRADVDRTGGKMALMTEEEEPAIVSSRLKDEVLEQKRLQRQKELLKKKKAERRAHAKQRKKQIEPQVDDESALGKVPPETAEMRQRDDVSEEYQKSAAEMAGSEHFPEQSSTTDGGVSIERAQLGREEATTTNQTSRVDESGSGITPNVAAALHEEKFQVQLPNTEAYKGNIDSVDPFAVVGVDHQELPTSYSIQDEAMIDIQRESTLSTPSQFFGQEADSIPIEIRPKKVKKRKPARDPDAAAVTIQTAFKHTLLRKTRKTLKKAKSLIRHSSKVLAEELFVQDPVEEVVVAEPVPHQLPFIPPLALGQLQRSSFRSEPLVDHPIAPPDNGDDDDDDGDEETAPSGASSEDDASTRAMSDISSPSSSSSESDSSKRRRQRQKRLVSKTRKRNEPQSSSSEYEDDSDDPAMVPVSGPSAGLLPSTYTGSQTQSQKQLKTRPRYGDVHHYMATRIQAQVRGRRGRSIAMQRLRDYEREIREEAMRELKEEASVRIQARMKGYLLRKRLNVEIQTSRTESTALHQTTKTKKRVATRLKSNSVLPHRDVSSTTLFANADSPIPTGDDEVPIWPTEFNLEPTEGWEELNSVATTNGDLTTHVEFLSKGQLRVFCGTWNLHAKKPEDDLRLWIALNRYHIIAVGTEECVHSIAKSVVFTSKKQWETQLKETLGEEYVLVASHSLTAIHNVVFVHESVLPLLHSIQSDAVATGIGNQLGNKGGIGIAFSVGHTSFAFINSHFDAHQHNVAKRNANFHRINQELKLYPVKTIGTPAGTPEGLGKTTSSRFSTSAVSSPNDLTRGSSTTSLKVAVSSTFDRVFWYGDLNYRINGTRRMIDRLLLLNQHAVLRFNDQLQLEMAKGHVFPHFREGPLHFRPTYKFDKRSNVYDSSTKQRIPSWTDRILYLTNEKPHDIEILSYRSEMSFQSSDHRPVGAVFRVAFTPPPSTQHTDHAFARILARGYQSTQLKSEVCVLS</sequence>
<comment type="caution">
    <text evidence="3">The sequence shown here is derived from an EMBL/GenBank/DDBJ whole genome shotgun (WGS) entry which is preliminary data.</text>
</comment>
<dbReference type="SUPFAM" id="SSF56219">
    <property type="entry name" value="DNase I-like"/>
    <property type="match status" value="1"/>
</dbReference>
<dbReference type="OrthoDB" id="2248459at2759"/>